<name>A0AAV0YSX4_VICFA</name>
<gene>
    <name evidence="2" type="ORF">VFH_I352560</name>
</gene>
<dbReference type="AlphaFoldDB" id="A0AAV0YSX4"/>
<evidence type="ECO:0000313" key="3">
    <source>
        <dbReference type="Proteomes" id="UP001157006"/>
    </source>
</evidence>
<proteinExistence type="predicted"/>
<dbReference type="EMBL" id="OX451736">
    <property type="protein sequence ID" value="CAI8588544.1"/>
    <property type="molecule type" value="Genomic_DNA"/>
</dbReference>
<dbReference type="Proteomes" id="UP001157006">
    <property type="component" value="Chromosome 1L"/>
</dbReference>
<organism evidence="2 3">
    <name type="scientific">Vicia faba</name>
    <name type="common">Broad bean</name>
    <name type="synonym">Faba vulgaris</name>
    <dbReference type="NCBI Taxonomy" id="3906"/>
    <lineage>
        <taxon>Eukaryota</taxon>
        <taxon>Viridiplantae</taxon>
        <taxon>Streptophyta</taxon>
        <taxon>Embryophyta</taxon>
        <taxon>Tracheophyta</taxon>
        <taxon>Spermatophyta</taxon>
        <taxon>Magnoliopsida</taxon>
        <taxon>eudicotyledons</taxon>
        <taxon>Gunneridae</taxon>
        <taxon>Pentapetalae</taxon>
        <taxon>rosids</taxon>
        <taxon>fabids</taxon>
        <taxon>Fabales</taxon>
        <taxon>Fabaceae</taxon>
        <taxon>Papilionoideae</taxon>
        <taxon>50 kb inversion clade</taxon>
        <taxon>NPAAA clade</taxon>
        <taxon>Hologalegina</taxon>
        <taxon>IRL clade</taxon>
        <taxon>Fabeae</taxon>
        <taxon>Vicia</taxon>
    </lineage>
</organism>
<feature type="region of interest" description="Disordered" evidence="1">
    <location>
        <begin position="91"/>
        <end position="114"/>
    </location>
</feature>
<reference evidence="2 3" key="1">
    <citation type="submission" date="2023-01" db="EMBL/GenBank/DDBJ databases">
        <authorList>
            <person name="Kreplak J."/>
        </authorList>
    </citation>
    <scope>NUCLEOTIDE SEQUENCE [LARGE SCALE GENOMIC DNA]</scope>
</reference>
<evidence type="ECO:0000256" key="1">
    <source>
        <dbReference type="SAM" id="MobiDB-lite"/>
    </source>
</evidence>
<protein>
    <submittedName>
        <fullName evidence="2">Uncharacterized protein</fullName>
    </submittedName>
</protein>
<evidence type="ECO:0000313" key="2">
    <source>
        <dbReference type="EMBL" id="CAI8588544.1"/>
    </source>
</evidence>
<accession>A0AAV0YSX4</accession>
<sequence length="114" mass="13249">MAPLLLRSEFLIMLNMAPLLLRSEFLIMLNMAPLLLRNFDQEIGGVCKRWNKKFSSIWLFFALKSNCRWIGILETLPIRESFQKFSKARVEPKPKRGFGNSFQPAIDAPQLEPH</sequence>
<keyword evidence="3" id="KW-1185">Reference proteome</keyword>